<dbReference type="Pfam" id="PF00849">
    <property type="entry name" value="PseudoU_synth_2"/>
    <property type="match status" value="1"/>
</dbReference>
<dbReference type="GO" id="GO:0004730">
    <property type="term" value="F:pseudouridylate synthase activity"/>
    <property type="evidence" value="ECO:0007669"/>
    <property type="project" value="UniProtKB-EC"/>
</dbReference>
<gene>
    <name evidence="4" type="ORF">MNB_SV-13-855</name>
</gene>
<feature type="domain" description="Pseudouridine synthase RsuA/RluA-like" evidence="3">
    <location>
        <begin position="89"/>
        <end position="199"/>
    </location>
</feature>
<dbReference type="InterPro" id="IPR006145">
    <property type="entry name" value="PsdUridine_synth_RsuA/RluA"/>
</dbReference>
<dbReference type="GO" id="GO:0009982">
    <property type="term" value="F:pseudouridine synthase activity"/>
    <property type="evidence" value="ECO:0007669"/>
    <property type="project" value="InterPro"/>
</dbReference>
<evidence type="ECO:0000256" key="2">
    <source>
        <dbReference type="ARBA" id="ARBA00023235"/>
    </source>
</evidence>
<comment type="similarity">
    <text evidence="1">Belongs to the pseudouridine synthase RluA family.</text>
</comment>
<dbReference type="InterPro" id="IPR050188">
    <property type="entry name" value="RluA_PseudoU_synthase"/>
</dbReference>
<dbReference type="CDD" id="cd02869">
    <property type="entry name" value="PseudoU_synth_RluA_like"/>
    <property type="match status" value="1"/>
</dbReference>
<accession>A0A1W1D174</accession>
<dbReference type="Gene3D" id="3.30.2350.10">
    <property type="entry name" value="Pseudouridine synthase"/>
    <property type="match status" value="1"/>
</dbReference>
<dbReference type="InterPro" id="IPR006224">
    <property type="entry name" value="PsdUridine_synth_RluA-like_CS"/>
</dbReference>
<name>A0A1W1D174_9ZZZZ</name>
<dbReference type="SUPFAM" id="SSF55120">
    <property type="entry name" value="Pseudouridine synthase"/>
    <property type="match status" value="1"/>
</dbReference>
<dbReference type="EC" id="4.2.1.70" evidence="4"/>
<dbReference type="PANTHER" id="PTHR21600:SF44">
    <property type="entry name" value="RIBOSOMAL LARGE SUBUNIT PSEUDOURIDINE SYNTHASE D"/>
    <property type="match status" value="1"/>
</dbReference>
<dbReference type="GO" id="GO:0003723">
    <property type="term" value="F:RNA binding"/>
    <property type="evidence" value="ECO:0007669"/>
    <property type="project" value="InterPro"/>
</dbReference>
<dbReference type="PROSITE" id="PS01129">
    <property type="entry name" value="PSI_RLU"/>
    <property type="match status" value="1"/>
</dbReference>
<dbReference type="PROSITE" id="PS50889">
    <property type="entry name" value="S4"/>
    <property type="match status" value="1"/>
</dbReference>
<organism evidence="4">
    <name type="scientific">hydrothermal vent metagenome</name>
    <dbReference type="NCBI Taxonomy" id="652676"/>
    <lineage>
        <taxon>unclassified sequences</taxon>
        <taxon>metagenomes</taxon>
        <taxon>ecological metagenomes</taxon>
    </lineage>
</organism>
<protein>
    <submittedName>
        <fullName evidence="4">FIG000124: Ribosomal large subunit pseudouridine synthase D</fullName>
        <ecNumber evidence="4">4.2.1.70</ecNumber>
    </submittedName>
</protein>
<dbReference type="PANTHER" id="PTHR21600">
    <property type="entry name" value="MITOCHONDRIAL RNA PSEUDOURIDINE SYNTHASE"/>
    <property type="match status" value="1"/>
</dbReference>
<keyword evidence="2" id="KW-0413">Isomerase</keyword>
<dbReference type="EMBL" id="FPHM01000287">
    <property type="protein sequence ID" value="SFV71631.1"/>
    <property type="molecule type" value="Genomic_DNA"/>
</dbReference>
<dbReference type="GO" id="GO:0000455">
    <property type="term" value="P:enzyme-directed rRNA pseudouridine synthesis"/>
    <property type="evidence" value="ECO:0007669"/>
    <property type="project" value="TreeGrafter"/>
</dbReference>
<evidence type="ECO:0000256" key="1">
    <source>
        <dbReference type="ARBA" id="ARBA00010876"/>
    </source>
</evidence>
<reference evidence="4" key="1">
    <citation type="submission" date="2016-10" db="EMBL/GenBank/DDBJ databases">
        <authorList>
            <person name="de Groot N.N."/>
        </authorList>
    </citation>
    <scope>NUCLEOTIDE SEQUENCE</scope>
</reference>
<dbReference type="SUPFAM" id="SSF55174">
    <property type="entry name" value="Alpha-L RNA-binding motif"/>
    <property type="match status" value="1"/>
</dbReference>
<sequence length="245" mass="28213">MATDKAYKVLAQAQDISNKKAKALIDRGIVFVEDKKVKIARAEIHIDTLFRIEYPAKMEILFQDDDIIAINKPAQVDSYEIQDMIPDAELLHRLDRDTSGVLLLGKNRKFIDKAIAEFKNRRVKKYYIAWVDGVIYEKVEIDEPIFTIKKGKAFSMIDKVRGKRAISIVKPEELQGKKSKVHIEIMTGRTHQIRVHLSSIGHPIIGDEQYGSRTQAKRILLHSHQMQILGYTFTAKEPKEILQYK</sequence>
<dbReference type="AlphaFoldDB" id="A0A1W1D174"/>
<evidence type="ECO:0000259" key="3">
    <source>
        <dbReference type="Pfam" id="PF00849"/>
    </source>
</evidence>
<keyword evidence="4" id="KW-0456">Lyase</keyword>
<proteinExistence type="inferred from homology"/>
<evidence type="ECO:0000313" key="4">
    <source>
        <dbReference type="EMBL" id="SFV71631.1"/>
    </source>
</evidence>
<dbReference type="InterPro" id="IPR020103">
    <property type="entry name" value="PsdUridine_synth_cat_dom_sf"/>
</dbReference>